<dbReference type="EMBL" id="MN739677">
    <property type="protein sequence ID" value="QHT20022.1"/>
    <property type="molecule type" value="Genomic_DNA"/>
</dbReference>
<keyword evidence="1" id="KW-0175">Coiled coil</keyword>
<proteinExistence type="predicted"/>
<protein>
    <submittedName>
        <fullName evidence="2">Uncharacterized protein</fullName>
    </submittedName>
</protein>
<name>A0A6C0DU31_9ZZZZ</name>
<sequence>MACKQINLHVKTEFVVPDVYNKGTMEEVEEALWIGANIQYSIKTKRSGDEVKKITELKDSEINRIQTMYNEKLTKLLDDIRSVTLENERIEAEYSEGLKEARGKERDAVTRDWEEKMRLLRKDHEILAARYESLEARKRSLEESRTKDIQDATTRTEELMEKLVTSKEEQLVKMEAAYKLLNATISKQSEEITKLSGNLSKRAANVKTKGNDYEEEFGEKLRRSYGLCRGFQIKDTRLGMGHEMDFAMEMEGHVVMWEVKNYTALVPKAEVEKFLRDLKENPQAKIGIMISRSTDIYGKNLAGHLLTEFDNDKMMIYINKFEEFCGEDENRVFQLLGSLFRIWWEYHREENNTFDRVEMVRELEKAIEDISKRRTDWRRHKAHLDELSRWTADLLDESEGRLDRILKKARNTEEVVSDRPLVIPEGVFRDSGEEKETTWIKSVMKVCEPGGEIEVRELVELLGAHHKLSKDTIRSNVMSIIRDSAVTKKGVVKYIKGISKFVPESMIKL</sequence>
<evidence type="ECO:0000313" key="2">
    <source>
        <dbReference type="EMBL" id="QHT20022.1"/>
    </source>
</evidence>
<organism evidence="2">
    <name type="scientific">viral metagenome</name>
    <dbReference type="NCBI Taxonomy" id="1070528"/>
    <lineage>
        <taxon>unclassified sequences</taxon>
        <taxon>metagenomes</taxon>
        <taxon>organismal metagenomes</taxon>
    </lineage>
</organism>
<accession>A0A6C0DU31</accession>
<reference evidence="2" key="1">
    <citation type="journal article" date="2020" name="Nature">
        <title>Giant virus diversity and host interactions through global metagenomics.</title>
        <authorList>
            <person name="Schulz F."/>
            <person name="Roux S."/>
            <person name="Paez-Espino D."/>
            <person name="Jungbluth S."/>
            <person name="Walsh D.A."/>
            <person name="Denef V.J."/>
            <person name="McMahon K.D."/>
            <person name="Konstantinidis K.T."/>
            <person name="Eloe-Fadrosh E.A."/>
            <person name="Kyrpides N.C."/>
            <person name="Woyke T."/>
        </authorList>
    </citation>
    <scope>NUCLEOTIDE SEQUENCE</scope>
    <source>
        <strain evidence="2">GVMAG-M-3300023174-60</strain>
    </source>
</reference>
<dbReference type="AlphaFoldDB" id="A0A6C0DU31"/>
<feature type="coiled-coil region" evidence="1">
    <location>
        <begin position="360"/>
        <end position="415"/>
    </location>
</feature>
<feature type="coiled-coil region" evidence="1">
    <location>
        <begin position="117"/>
        <end position="191"/>
    </location>
</feature>
<evidence type="ECO:0000256" key="1">
    <source>
        <dbReference type="SAM" id="Coils"/>
    </source>
</evidence>